<evidence type="ECO:0000313" key="1">
    <source>
        <dbReference type="EMBL" id="SVA41939.1"/>
    </source>
</evidence>
<dbReference type="Pfam" id="PF07661">
    <property type="entry name" value="MORN_2"/>
    <property type="match status" value="2"/>
</dbReference>
<proteinExistence type="predicted"/>
<organism evidence="1">
    <name type="scientific">marine metagenome</name>
    <dbReference type="NCBI Taxonomy" id="408172"/>
    <lineage>
        <taxon>unclassified sequences</taxon>
        <taxon>metagenomes</taxon>
        <taxon>ecological metagenomes</taxon>
    </lineage>
</organism>
<dbReference type="Gene3D" id="3.90.930.1">
    <property type="match status" value="1"/>
</dbReference>
<sequence length="136" mass="16033">MRRLQLFLSVFLLGSYSYSESPSDGPYETFYSNGQLKEKGTYKDGKRDGAWEQFYDAGQLKSKGNFNNGDGLLKWFDKDGQWLSTEKWAEGEDGERRLDEFDENEQLIQRTYLKDTQPLRTEWFDEDGNLTETEFY</sequence>
<name>A0A381VNP2_9ZZZZ</name>
<dbReference type="InterPro" id="IPR011652">
    <property type="entry name" value="MORN_2"/>
</dbReference>
<dbReference type="SUPFAM" id="SSF82185">
    <property type="entry name" value="Histone H3 K4-specific methyltransferase SET7/9 N-terminal domain"/>
    <property type="match status" value="1"/>
</dbReference>
<accession>A0A381VNP2</accession>
<protein>
    <submittedName>
        <fullName evidence="1">Uncharacterized protein</fullName>
    </submittedName>
</protein>
<dbReference type="EMBL" id="UINC01009349">
    <property type="protein sequence ID" value="SVA41939.1"/>
    <property type="molecule type" value="Genomic_DNA"/>
</dbReference>
<gene>
    <name evidence="1" type="ORF">METZ01_LOCUS94793</name>
</gene>
<dbReference type="AlphaFoldDB" id="A0A381VNP2"/>
<reference evidence="1" key="1">
    <citation type="submission" date="2018-05" db="EMBL/GenBank/DDBJ databases">
        <authorList>
            <person name="Lanie J.A."/>
            <person name="Ng W.-L."/>
            <person name="Kazmierczak K.M."/>
            <person name="Andrzejewski T.M."/>
            <person name="Davidsen T.M."/>
            <person name="Wayne K.J."/>
            <person name="Tettelin H."/>
            <person name="Glass J.I."/>
            <person name="Rusch D."/>
            <person name="Podicherti R."/>
            <person name="Tsui H.-C.T."/>
            <person name="Winkler M.E."/>
        </authorList>
    </citation>
    <scope>NUCLEOTIDE SEQUENCE</scope>
</reference>